<keyword evidence="1" id="KW-0175">Coiled coil</keyword>
<evidence type="ECO:0000313" key="3">
    <source>
        <dbReference type="Proteomes" id="UP001209229"/>
    </source>
</evidence>
<comment type="caution">
    <text evidence="2">The sequence shown here is derived from an EMBL/GenBank/DDBJ whole genome shotgun (WGS) entry which is preliminary data.</text>
</comment>
<proteinExistence type="predicted"/>
<reference evidence="2" key="1">
    <citation type="submission" date="2022-10" db="EMBL/GenBank/DDBJ databases">
        <authorList>
            <person name="Yu W.X."/>
        </authorList>
    </citation>
    <scope>NUCLEOTIDE SEQUENCE</scope>
    <source>
        <strain evidence="2">AAT</strain>
    </source>
</reference>
<accession>A0AAE3M943</accession>
<organism evidence="2 3">
    <name type="scientific">Plebeiibacterium sediminum</name>
    <dbReference type="NCBI Taxonomy" id="2992112"/>
    <lineage>
        <taxon>Bacteria</taxon>
        <taxon>Pseudomonadati</taxon>
        <taxon>Bacteroidota</taxon>
        <taxon>Bacteroidia</taxon>
        <taxon>Marinilabiliales</taxon>
        <taxon>Marinilabiliaceae</taxon>
        <taxon>Plebeiibacterium</taxon>
    </lineage>
</organism>
<sequence length="409" mass="48597">MKQPSSIGIAPNLVRVDKNVAYNITDFSLINDESGLIKSLIYYFCHSYQNNFFGYGVLDPMHFAKTFNYTTNYLQATVKKPAQFKGKSQKEISFLIQAEKEDPSQRVFDSRLENALYILSTQPVSFSNEGQIRDFNEDIGYFYRKISSMLFIEQLEVRFTRPKSGRGKEKILYNYQLNKEFVKNLSTFYLKANTNSFIKLRKANFDDLYIHLVTARTNLSVKNEHIYRPKFDHLWSVLGKHREEKREQKRELKKALEKIQKETELNFELTWEKSPNSRFAYQPVINFEKIFSTPKEREDAIKNERRQVFDQNLIHEMLEVLKSVKPSKYYSENRENNFLNWMRDNKIDIREKSAAYEQAQLKTYLKIPKHIDAYKRSFFNNIKPTSTLKEIFTDVEINHNAPKQEYIID</sequence>
<dbReference type="Proteomes" id="UP001209229">
    <property type="component" value="Unassembled WGS sequence"/>
</dbReference>
<protein>
    <submittedName>
        <fullName evidence="2">Uncharacterized protein</fullName>
    </submittedName>
</protein>
<evidence type="ECO:0000256" key="1">
    <source>
        <dbReference type="SAM" id="Coils"/>
    </source>
</evidence>
<name>A0AAE3M943_9BACT</name>
<evidence type="ECO:0000313" key="2">
    <source>
        <dbReference type="EMBL" id="MCW3789409.1"/>
    </source>
</evidence>
<gene>
    <name evidence="2" type="ORF">OM075_23300</name>
</gene>
<feature type="coiled-coil region" evidence="1">
    <location>
        <begin position="238"/>
        <end position="265"/>
    </location>
</feature>
<dbReference type="EMBL" id="JAPDPJ010000107">
    <property type="protein sequence ID" value="MCW3789409.1"/>
    <property type="molecule type" value="Genomic_DNA"/>
</dbReference>
<keyword evidence="3" id="KW-1185">Reference proteome</keyword>
<dbReference type="AlphaFoldDB" id="A0AAE3M943"/>
<dbReference type="RefSeq" id="WP_301192962.1">
    <property type="nucleotide sequence ID" value="NZ_JAPDPJ010000107.1"/>
</dbReference>